<keyword evidence="7" id="KW-0472">Membrane</keyword>
<reference evidence="13 14" key="2">
    <citation type="journal article" date="2019" name="G3 (Bethesda)">
        <title>Hybrid Assembly of the Genome of the Entomopathogenic Nematode Steinernema carpocapsae Identifies the X-Chromosome.</title>
        <authorList>
            <person name="Serra L."/>
            <person name="Macchietto M."/>
            <person name="Macias-Munoz A."/>
            <person name="McGill C.J."/>
            <person name="Rodriguez I.M."/>
            <person name="Rodriguez B."/>
            <person name="Murad R."/>
            <person name="Mortazavi A."/>
        </authorList>
    </citation>
    <scope>NUCLEOTIDE SEQUENCE [LARGE SCALE GENOMIC DNA]</scope>
    <source>
        <strain evidence="13 14">ALL</strain>
    </source>
</reference>
<dbReference type="Pfam" id="PF20671">
    <property type="entry name" value="COG3_C"/>
    <property type="match status" value="1"/>
</dbReference>
<comment type="subcellular location">
    <subcellularLocation>
        <location evidence="1">Golgi apparatus membrane</location>
        <topology evidence="1">Peripheral membrane protein</topology>
    </subcellularLocation>
</comment>
<evidence type="ECO:0000256" key="4">
    <source>
        <dbReference type="ARBA" id="ARBA00022448"/>
    </source>
</evidence>
<evidence type="ECO:0000313" key="14">
    <source>
        <dbReference type="Proteomes" id="UP000298663"/>
    </source>
</evidence>
<dbReference type="AlphaFoldDB" id="A0A4U5PDX1"/>
<evidence type="ECO:0000256" key="3">
    <source>
        <dbReference type="ARBA" id="ARBA00020976"/>
    </source>
</evidence>
<evidence type="ECO:0000256" key="1">
    <source>
        <dbReference type="ARBA" id="ARBA00004395"/>
    </source>
</evidence>
<comment type="similarity">
    <text evidence="2">Belongs to the COG3 family.</text>
</comment>
<dbReference type="GO" id="GO:0007030">
    <property type="term" value="P:Golgi organization"/>
    <property type="evidence" value="ECO:0007669"/>
    <property type="project" value="TreeGrafter"/>
</dbReference>
<proteinExistence type="inferred from homology"/>
<dbReference type="PANTHER" id="PTHR13302:SF8">
    <property type="entry name" value="CONSERVED OLIGOMERIC GOLGI COMPLEX SUBUNIT 3"/>
    <property type="match status" value="1"/>
</dbReference>
<reference evidence="13 14" key="1">
    <citation type="journal article" date="2015" name="Genome Biol.">
        <title>Comparative genomics of Steinernema reveals deeply conserved gene regulatory networks.</title>
        <authorList>
            <person name="Dillman A.R."/>
            <person name="Macchietto M."/>
            <person name="Porter C.F."/>
            <person name="Rogers A."/>
            <person name="Williams B."/>
            <person name="Antoshechkin I."/>
            <person name="Lee M.M."/>
            <person name="Goodwin Z."/>
            <person name="Lu X."/>
            <person name="Lewis E.E."/>
            <person name="Goodrich-Blair H."/>
            <person name="Stock S.P."/>
            <person name="Adams B.J."/>
            <person name="Sternberg P.W."/>
            <person name="Mortazavi A."/>
        </authorList>
    </citation>
    <scope>NUCLEOTIDE SEQUENCE [LARGE SCALE GENOMIC DNA]</scope>
    <source>
        <strain evidence="13 14">ALL</strain>
    </source>
</reference>
<evidence type="ECO:0000256" key="7">
    <source>
        <dbReference type="ARBA" id="ARBA00023136"/>
    </source>
</evidence>
<dbReference type="GO" id="GO:0006886">
    <property type="term" value="P:intracellular protein transport"/>
    <property type="evidence" value="ECO:0007669"/>
    <property type="project" value="InterPro"/>
</dbReference>
<dbReference type="InterPro" id="IPR048320">
    <property type="entry name" value="COG3_N"/>
</dbReference>
<dbReference type="Proteomes" id="UP000298663">
    <property type="component" value="Unassembled WGS sequence"/>
</dbReference>
<evidence type="ECO:0000256" key="9">
    <source>
        <dbReference type="SAM" id="Coils"/>
    </source>
</evidence>
<feature type="domain" description="Conserved oligomeric Golgi complex subunit 3 C-terminal" evidence="12">
    <location>
        <begin position="244"/>
        <end position="610"/>
    </location>
</feature>
<dbReference type="InterPro" id="IPR007265">
    <property type="entry name" value="COG_su3"/>
</dbReference>
<protein>
    <recommendedName>
        <fullName evidence="3">Conserved oligomeric Golgi complex subunit 3</fullName>
    </recommendedName>
    <alternativeName>
        <fullName evidence="8">Component of oligomeric Golgi complex 3</fullName>
    </alternativeName>
</protein>
<name>A0A4U5PDX1_STECR</name>
<sequence>MANLHKLTLEKLAARVDEFLFDPPENRKGEEEKTTPSTSSQNQLLAEDLFKCMNEMYDAEEALDSFSKDGRVNALRECVAKIQNVVEKNKQCKEVIEELTSNYQSITERTSSLHHACDRIMANQTQLAAGAEQIKANLYYYTQCDWIMKKLTSSRLPITGQSFTQILSTIHECICYLKEHPDHKEAVAYLGKYEQCLSKALTAIRIGIHSDIENSKQAVLSRQKDDSNGAKNGSSFPFTSDDSHALLYGVFAARANNVRNALTVSDRFFSSYTEYQVMVNECEQDYFAVREELLAPVVQATVDQLVQTHGQSSCTLTRSGCKFLLRLCDDEYRLYKQFFVIASENSEDGTESVSRVSRKFSTNSEVASTIMSNPESTPSSIVFTGFIENICKILYDVLRPLIIHNPHLETLAQLCTILKVEMIEDHCGVMMSMGSMTSNAIDSCAGFVRVMSDLIGDIIMRIVYKASTFAETDILGYKPVSGDLNYPERLYQMKDIEMQQRKETSTEVDLTSPSAINAHCLWYPTVRRTVMCLSKLYKCLDVTVFQSIAKELLTACCDSLDVAAVGIASRPATEKSKLKMLNRALDAKLFVVKHLLILREQTSPFRVTLPTSKMHKLARLDSQQFDNVPMVDYAFDLSKFRTSASQLFMENRDRWFELSSNNAFLEFIFATPVQATESSIDSRRVVEVQLKKHCHELIQLVVDMIIGPLKSASLAIAALVPDDPVDVAKHEFLSPQAVQNASAMTFKTITKSWHEIRGSFDLYIGVKETEEILLHPVRKQIVDSYSSLNVFIAKFFSEEQRQVAGVPSQEQVFLALNV</sequence>
<evidence type="ECO:0000256" key="10">
    <source>
        <dbReference type="SAM" id="MobiDB-lite"/>
    </source>
</evidence>
<dbReference type="InterPro" id="IPR048685">
    <property type="entry name" value="COG3_C"/>
</dbReference>
<dbReference type="GO" id="GO:0017119">
    <property type="term" value="C:Golgi transport complex"/>
    <property type="evidence" value="ECO:0007669"/>
    <property type="project" value="TreeGrafter"/>
</dbReference>
<organism evidence="13 14">
    <name type="scientific">Steinernema carpocapsae</name>
    <name type="common">Entomopathogenic nematode</name>
    <dbReference type="NCBI Taxonomy" id="34508"/>
    <lineage>
        <taxon>Eukaryota</taxon>
        <taxon>Metazoa</taxon>
        <taxon>Ecdysozoa</taxon>
        <taxon>Nematoda</taxon>
        <taxon>Chromadorea</taxon>
        <taxon>Rhabditida</taxon>
        <taxon>Tylenchina</taxon>
        <taxon>Panagrolaimomorpha</taxon>
        <taxon>Strongyloidoidea</taxon>
        <taxon>Steinernematidae</taxon>
        <taxon>Steinernema</taxon>
    </lineage>
</organism>
<accession>A0A4U5PDX1</accession>
<evidence type="ECO:0000259" key="11">
    <source>
        <dbReference type="Pfam" id="PF04136"/>
    </source>
</evidence>
<dbReference type="EMBL" id="AZBU02000002">
    <property type="protein sequence ID" value="TKR94580.1"/>
    <property type="molecule type" value="Genomic_DNA"/>
</dbReference>
<feature type="domain" description="Conserved oligomeric Golgi complex subunit 3 N-terminal" evidence="11">
    <location>
        <begin position="73"/>
        <end position="213"/>
    </location>
</feature>
<dbReference type="STRING" id="34508.A0A4U5PDX1"/>
<evidence type="ECO:0000259" key="12">
    <source>
        <dbReference type="Pfam" id="PF20671"/>
    </source>
</evidence>
<dbReference type="Pfam" id="PF04136">
    <property type="entry name" value="COG3_N"/>
    <property type="match status" value="1"/>
</dbReference>
<keyword evidence="14" id="KW-1185">Reference proteome</keyword>
<evidence type="ECO:0000313" key="13">
    <source>
        <dbReference type="EMBL" id="TKR94580.1"/>
    </source>
</evidence>
<dbReference type="GO" id="GO:0005801">
    <property type="term" value="C:cis-Golgi network"/>
    <property type="evidence" value="ECO:0007669"/>
    <property type="project" value="InterPro"/>
</dbReference>
<evidence type="ECO:0000256" key="8">
    <source>
        <dbReference type="ARBA" id="ARBA00031339"/>
    </source>
</evidence>
<evidence type="ECO:0000256" key="2">
    <source>
        <dbReference type="ARBA" id="ARBA00009936"/>
    </source>
</evidence>
<feature type="compositionally biased region" description="Basic and acidic residues" evidence="10">
    <location>
        <begin position="21"/>
        <end position="34"/>
    </location>
</feature>
<evidence type="ECO:0000256" key="5">
    <source>
        <dbReference type="ARBA" id="ARBA00022927"/>
    </source>
</evidence>
<dbReference type="GO" id="GO:0000139">
    <property type="term" value="C:Golgi membrane"/>
    <property type="evidence" value="ECO:0007669"/>
    <property type="project" value="UniProtKB-SubCell"/>
</dbReference>
<feature type="region of interest" description="Disordered" evidence="10">
    <location>
        <begin position="21"/>
        <end position="42"/>
    </location>
</feature>
<gene>
    <name evidence="13" type="ORF">L596_008845</name>
</gene>
<keyword evidence="5" id="KW-0653">Protein transport</keyword>
<dbReference type="OrthoDB" id="296793at2759"/>
<dbReference type="PANTHER" id="PTHR13302">
    <property type="entry name" value="CONSERVED OLIGOMERIC GOLGI COMPLEX COMPONENT 3"/>
    <property type="match status" value="1"/>
</dbReference>
<keyword evidence="4" id="KW-0813">Transport</keyword>
<keyword evidence="9" id="KW-0175">Coiled coil</keyword>
<comment type="caution">
    <text evidence="13">The sequence shown here is derived from an EMBL/GenBank/DDBJ whole genome shotgun (WGS) entry which is preliminary data.</text>
</comment>
<dbReference type="GO" id="GO:0006891">
    <property type="term" value="P:intra-Golgi vesicle-mediated transport"/>
    <property type="evidence" value="ECO:0007669"/>
    <property type="project" value="TreeGrafter"/>
</dbReference>
<evidence type="ECO:0000256" key="6">
    <source>
        <dbReference type="ARBA" id="ARBA00023034"/>
    </source>
</evidence>
<keyword evidence="6" id="KW-0333">Golgi apparatus</keyword>
<feature type="coiled-coil region" evidence="9">
    <location>
        <begin position="82"/>
        <end position="109"/>
    </location>
</feature>